<evidence type="ECO:0000313" key="2">
    <source>
        <dbReference type="Proteomes" id="UP001059893"/>
    </source>
</evidence>
<keyword evidence="2" id="KW-1185">Reference proteome</keyword>
<comment type="caution">
    <text evidence="1">The sequence shown here is derived from an EMBL/GenBank/DDBJ whole genome shotgun (WGS) entry which is preliminary data.</text>
</comment>
<sequence length="85" mass="9225">MNGWLTFAEWFFVNQPMWINKAVSAPSYLVTGNISTEGVIETSLFGLGPLAMPAQAAGECKGHRRKMQCGMMVQSKPGVASILAY</sequence>
<protein>
    <submittedName>
        <fullName evidence="1">Uncharacterized protein</fullName>
    </submittedName>
</protein>
<dbReference type="EMBL" id="JABSND010000541">
    <property type="protein sequence ID" value="KAI6290031.1"/>
    <property type="molecule type" value="Genomic_DNA"/>
</dbReference>
<name>A0ABQ8N2G0_PYRGI</name>
<organism evidence="1 2">
    <name type="scientific">Pyricularia grisea</name>
    <name type="common">Crabgrass-specific blast fungus</name>
    <name type="synonym">Magnaporthe grisea</name>
    <dbReference type="NCBI Taxonomy" id="148305"/>
    <lineage>
        <taxon>Eukaryota</taxon>
        <taxon>Fungi</taxon>
        <taxon>Dikarya</taxon>
        <taxon>Ascomycota</taxon>
        <taxon>Pezizomycotina</taxon>
        <taxon>Sordariomycetes</taxon>
        <taxon>Sordariomycetidae</taxon>
        <taxon>Magnaporthales</taxon>
        <taxon>Pyriculariaceae</taxon>
        <taxon>Pyricularia</taxon>
    </lineage>
</organism>
<reference evidence="1" key="1">
    <citation type="submission" date="2021-01" db="EMBL/GenBank/DDBJ databases">
        <title>Deciphering the adaptive evolutionary patterns associated with biogeogrpahic diversity in the finger millet blast pathogen Magnaporthe oryzae in Eastern Africa.</title>
        <authorList>
            <person name="Onyema G."/>
            <person name="Shittu T.A."/>
            <person name="Dodsworth S."/>
            <person name="Devilliers S."/>
            <person name="Muthumeenakshi S."/>
            <person name="Sreenivasaprasad S."/>
        </authorList>
    </citation>
    <scope>NUCLEOTIDE SEQUENCE</scope>
    <source>
        <strain evidence="1">D15/s37</strain>
    </source>
</reference>
<proteinExistence type="predicted"/>
<gene>
    <name evidence="1" type="ORF">MCOR33_011578</name>
</gene>
<evidence type="ECO:0000313" key="1">
    <source>
        <dbReference type="EMBL" id="KAI6290031.1"/>
    </source>
</evidence>
<accession>A0ABQ8N2G0</accession>
<dbReference type="Proteomes" id="UP001059893">
    <property type="component" value="Unassembled WGS sequence"/>
</dbReference>